<gene>
    <name evidence="2" type="ORF">UW84_C0026G0004</name>
</gene>
<organism evidence="2 3">
    <name type="scientific">Candidatus Collierbacteria bacterium GW2011_GWA2_44_99</name>
    <dbReference type="NCBI Taxonomy" id="1618380"/>
    <lineage>
        <taxon>Bacteria</taxon>
        <taxon>Candidatus Collieribacteriota</taxon>
    </lineage>
</organism>
<dbReference type="AlphaFoldDB" id="A0A0G1KPQ5"/>
<proteinExistence type="predicted"/>
<name>A0A0G1KPQ5_9BACT</name>
<reference evidence="2 3" key="1">
    <citation type="journal article" date="2015" name="Nature">
        <title>rRNA introns, odd ribosomes, and small enigmatic genomes across a large radiation of phyla.</title>
        <authorList>
            <person name="Brown C.T."/>
            <person name="Hug L.A."/>
            <person name="Thomas B.C."/>
            <person name="Sharon I."/>
            <person name="Castelle C.J."/>
            <person name="Singh A."/>
            <person name="Wilkins M.J."/>
            <person name="Williams K.H."/>
            <person name="Banfield J.F."/>
        </authorList>
    </citation>
    <scope>NUCLEOTIDE SEQUENCE [LARGE SCALE GENOMIC DNA]</scope>
</reference>
<evidence type="ECO:0000313" key="3">
    <source>
        <dbReference type="Proteomes" id="UP000034797"/>
    </source>
</evidence>
<dbReference type="Proteomes" id="UP000034797">
    <property type="component" value="Unassembled WGS sequence"/>
</dbReference>
<protein>
    <recommendedName>
        <fullName evidence="1">PIN domain-containing protein</fullName>
    </recommendedName>
</protein>
<comment type="caution">
    <text evidence="2">The sequence shown here is derived from an EMBL/GenBank/DDBJ whole genome shotgun (WGS) entry which is preliminary data.</text>
</comment>
<sequence>MPRLPATERLPALKRKSLTVPRKAIPTPPNDNKARVVLDTGIVLSALIASKRKFIDSAPYQIIEALKIDMFHLIINADLLKEYDRVLQHKAKEGIIDSLHIGPLIKMVTDKGYINRMFVDKPVQTNKGTDNLLFDGSGMLGANYLVTKDMGDLKKIKIGNLKVIGPGDFLHKVLKIKT</sequence>
<evidence type="ECO:0000313" key="2">
    <source>
        <dbReference type="EMBL" id="KKT85616.1"/>
    </source>
</evidence>
<dbReference type="EMBL" id="LCJW01000026">
    <property type="protein sequence ID" value="KKT85616.1"/>
    <property type="molecule type" value="Genomic_DNA"/>
</dbReference>
<dbReference type="Pfam" id="PF13470">
    <property type="entry name" value="PIN_3"/>
    <property type="match status" value="1"/>
</dbReference>
<accession>A0A0G1KPQ5</accession>
<feature type="domain" description="PIN" evidence="1">
    <location>
        <begin position="35"/>
        <end position="92"/>
    </location>
</feature>
<evidence type="ECO:0000259" key="1">
    <source>
        <dbReference type="Pfam" id="PF13470"/>
    </source>
</evidence>
<dbReference type="InterPro" id="IPR002716">
    <property type="entry name" value="PIN_dom"/>
</dbReference>